<dbReference type="SMART" id="SM00086">
    <property type="entry name" value="PAC"/>
    <property type="match status" value="2"/>
</dbReference>
<dbReference type="GO" id="GO:0005524">
    <property type="term" value="F:ATP binding"/>
    <property type="evidence" value="ECO:0007669"/>
    <property type="project" value="UniProtKB-KW"/>
</dbReference>
<dbReference type="GO" id="GO:0000155">
    <property type="term" value="F:phosphorelay sensor kinase activity"/>
    <property type="evidence" value="ECO:0007669"/>
    <property type="project" value="InterPro"/>
</dbReference>
<comment type="caution">
    <text evidence="11">The sequence shown here is derived from an EMBL/GenBank/DDBJ whole genome shotgun (WGS) entry which is preliminary data.</text>
</comment>
<dbReference type="PRINTS" id="PR00344">
    <property type="entry name" value="BCTRLSENSOR"/>
</dbReference>
<dbReference type="InterPro" id="IPR000014">
    <property type="entry name" value="PAS"/>
</dbReference>
<evidence type="ECO:0000256" key="8">
    <source>
        <dbReference type="ARBA" id="ARBA00023012"/>
    </source>
</evidence>
<dbReference type="InterPro" id="IPR001610">
    <property type="entry name" value="PAC"/>
</dbReference>
<evidence type="ECO:0000256" key="7">
    <source>
        <dbReference type="ARBA" id="ARBA00022840"/>
    </source>
</evidence>
<dbReference type="SUPFAM" id="SSF55874">
    <property type="entry name" value="ATPase domain of HSP90 chaperone/DNA topoisomerase II/histidine kinase"/>
    <property type="match status" value="1"/>
</dbReference>
<keyword evidence="6" id="KW-0418">Kinase</keyword>
<evidence type="ECO:0000256" key="2">
    <source>
        <dbReference type="ARBA" id="ARBA00012438"/>
    </source>
</evidence>
<dbReference type="PANTHER" id="PTHR43065">
    <property type="entry name" value="SENSOR HISTIDINE KINASE"/>
    <property type="match status" value="1"/>
</dbReference>
<dbReference type="NCBIfam" id="TIGR00229">
    <property type="entry name" value="sensory_box"/>
    <property type="match status" value="2"/>
</dbReference>
<evidence type="ECO:0000259" key="10">
    <source>
        <dbReference type="PROSITE" id="PS50112"/>
    </source>
</evidence>
<keyword evidence="4" id="KW-0808">Transferase</keyword>
<dbReference type="Gene3D" id="3.30.450.20">
    <property type="entry name" value="PAS domain"/>
    <property type="match status" value="2"/>
</dbReference>
<dbReference type="CDD" id="cd00082">
    <property type="entry name" value="HisKA"/>
    <property type="match status" value="1"/>
</dbReference>
<dbReference type="Pfam" id="PF00989">
    <property type="entry name" value="PAS"/>
    <property type="match status" value="1"/>
</dbReference>
<dbReference type="SUPFAM" id="SSF55785">
    <property type="entry name" value="PYP-like sensor domain (PAS domain)"/>
    <property type="match status" value="2"/>
</dbReference>
<dbReference type="InterPro" id="IPR036890">
    <property type="entry name" value="HATPase_C_sf"/>
</dbReference>
<dbReference type="GO" id="GO:0006355">
    <property type="term" value="P:regulation of DNA-templated transcription"/>
    <property type="evidence" value="ECO:0007669"/>
    <property type="project" value="InterPro"/>
</dbReference>
<comment type="catalytic activity">
    <reaction evidence="1">
        <text>ATP + protein L-histidine = ADP + protein N-phospho-L-histidine.</text>
        <dbReference type="EC" id="2.7.13.3"/>
    </reaction>
</comment>
<evidence type="ECO:0000256" key="4">
    <source>
        <dbReference type="ARBA" id="ARBA00022679"/>
    </source>
</evidence>
<dbReference type="InterPro" id="IPR003594">
    <property type="entry name" value="HATPase_dom"/>
</dbReference>
<keyword evidence="8" id="KW-0902">Two-component regulatory system</keyword>
<reference evidence="11" key="1">
    <citation type="journal article" date="2020" name="mSystems">
        <title>Genome- and Community-Level Interaction Insights into Carbon Utilization and Element Cycling Functions of Hydrothermarchaeota in Hydrothermal Sediment.</title>
        <authorList>
            <person name="Zhou Z."/>
            <person name="Liu Y."/>
            <person name="Xu W."/>
            <person name="Pan J."/>
            <person name="Luo Z.H."/>
            <person name="Li M."/>
        </authorList>
    </citation>
    <scope>NUCLEOTIDE SEQUENCE [LARGE SCALE GENOMIC DNA]</scope>
    <source>
        <strain evidence="11">SpSt-508</strain>
    </source>
</reference>
<dbReference type="Gene3D" id="3.30.565.10">
    <property type="entry name" value="Histidine kinase-like ATPase, C-terminal domain"/>
    <property type="match status" value="1"/>
</dbReference>
<dbReference type="Pfam" id="PF13426">
    <property type="entry name" value="PAS_9"/>
    <property type="match status" value="1"/>
</dbReference>
<feature type="domain" description="Histidine kinase" evidence="9">
    <location>
        <begin position="273"/>
        <end position="482"/>
    </location>
</feature>
<keyword evidence="5" id="KW-0547">Nucleotide-binding</keyword>
<evidence type="ECO:0000256" key="6">
    <source>
        <dbReference type="ARBA" id="ARBA00022777"/>
    </source>
</evidence>
<keyword evidence="7" id="KW-0067">ATP-binding</keyword>
<dbReference type="InterPro" id="IPR004358">
    <property type="entry name" value="Sig_transdc_His_kin-like_C"/>
</dbReference>
<evidence type="ECO:0000256" key="1">
    <source>
        <dbReference type="ARBA" id="ARBA00000085"/>
    </source>
</evidence>
<dbReference type="InterPro" id="IPR005467">
    <property type="entry name" value="His_kinase_dom"/>
</dbReference>
<gene>
    <name evidence="11" type="ORF">ENS64_05965</name>
</gene>
<dbReference type="Pfam" id="PF02518">
    <property type="entry name" value="HATPase_c"/>
    <property type="match status" value="1"/>
</dbReference>
<dbReference type="InterPro" id="IPR013767">
    <property type="entry name" value="PAS_fold"/>
</dbReference>
<evidence type="ECO:0000313" key="11">
    <source>
        <dbReference type="EMBL" id="HGT38795.1"/>
    </source>
</evidence>
<dbReference type="SMART" id="SM00091">
    <property type="entry name" value="PAS"/>
    <property type="match status" value="2"/>
</dbReference>
<dbReference type="CDD" id="cd00075">
    <property type="entry name" value="HATPase"/>
    <property type="match status" value="1"/>
</dbReference>
<dbReference type="PROSITE" id="PS50109">
    <property type="entry name" value="HIS_KIN"/>
    <property type="match status" value="1"/>
</dbReference>
<dbReference type="Gene3D" id="1.10.287.130">
    <property type="match status" value="1"/>
</dbReference>
<dbReference type="EMBL" id="DSVQ01000012">
    <property type="protein sequence ID" value="HGT38795.1"/>
    <property type="molecule type" value="Genomic_DNA"/>
</dbReference>
<protein>
    <recommendedName>
        <fullName evidence="2">histidine kinase</fullName>
        <ecNumber evidence="2">2.7.13.3</ecNumber>
    </recommendedName>
</protein>
<name>A0A7C4LKA8_9PLAN</name>
<feature type="domain" description="PAS" evidence="10">
    <location>
        <begin position="12"/>
        <end position="65"/>
    </location>
</feature>
<keyword evidence="3" id="KW-0597">Phosphoprotein</keyword>
<dbReference type="InterPro" id="IPR003661">
    <property type="entry name" value="HisK_dim/P_dom"/>
</dbReference>
<dbReference type="EC" id="2.7.13.3" evidence="2"/>
<dbReference type="CDD" id="cd00130">
    <property type="entry name" value="PAS"/>
    <property type="match status" value="2"/>
</dbReference>
<dbReference type="PANTHER" id="PTHR43065:SF10">
    <property type="entry name" value="PEROXIDE STRESS-ACTIVATED HISTIDINE KINASE MAK3"/>
    <property type="match status" value="1"/>
</dbReference>
<evidence type="ECO:0000259" key="9">
    <source>
        <dbReference type="PROSITE" id="PS50109"/>
    </source>
</evidence>
<accession>A0A7C4LKA8</accession>
<sequence>MNRSSPQAVFPDDDRFRMLVEASPAGVLLVDARGRIVLVNSAVETWFGYRREELIGQPVEVLVPEAVRPQHAQWRDQYLALPRVRPMGVNRDLHARRKDGSLFPCDISLHPLLSGDEWQVMVHLVDTTERRRVEAEWRQQESHRRLRFIVEHLPAGAVYVREHALVVNRATEELTGYRRDELTTVQAWFQRLFRERAADMLAEYEADRAEFFPHTRTLELIRSDGEPRWAEFAAYRDEQHEVWLLHDVTARMRAQEQLVQGERLAAIGQMMTALAHESRNALQRAQACLEMLELDLEGQPELLGLARRAQSAVDELQRLYEEVRGYAAPLGLDLQPTNLRELWEQVWSDLAAVRGDRPIKFFSQGVAAPQALVDRHRFAQVLRNIFENSLAVLADEGWVCIDVREAVCRGSPAWRLAVRDNGPGLNAVQRARIFEPFFTTKARGTGLGMAIARRVMEAHGGEIAVGTEGPGAEIVLLLPKHCGKGA</sequence>
<proteinExistence type="predicted"/>
<dbReference type="InterPro" id="IPR035965">
    <property type="entry name" value="PAS-like_dom_sf"/>
</dbReference>
<dbReference type="PROSITE" id="PS50112">
    <property type="entry name" value="PAS"/>
    <property type="match status" value="1"/>
</dbReference>
<dbReference type="SMART" id="SM00387">
    <property type="entry name" value="HATPase_c"/>
    <property type="match status" value="1"/>
</dbReference>
<dbReference type="AlphaFoldDB" id="A0A7C4LKA8"/>
<evidence type="ECO:0000256" key="5">
    <source>
        <dbReference type="ARBA" id="ARBA00022741"/>
    </source>
</evidence>
<organism evidence="11">
    <name type="scientific">Schlesneria paludicola</name>
    <dbReference type="NCBI Taxonomy" id="360056"/>
    <lineage>
        <taxon>Bacteria</taxon>
        <taxon>Pseudomonadati</taxon>
        <taxon>Planctomycetota</taxon>
        <taxon>Planctomycetia</taxon>
        <taxon>Planctomycetales</taxon>
        <taxon>Planctomycetaceae</taxon>
        <taxon>Schlesneria</taxon>
    </lineage>
</organism>
<evidence type="ECO:0000256" key="3">
    <source>
        <dbReference type="ARBA" id="ARBA00022553"/>
    </source>
</evidence>